<evidence type="ECO:0000313" key="1">
    <source>
        <dbReference type="EMBL" id="JAH28766.1"/>
    </source>
</evidence>
<protein>
    <submittedName>
        <fullName evidence="1">Uncharacterized protein</fullName>
    </submittedName>
</protein>
<reference evidence="1" key="1">
    <citation type="submission" date="2014-11" db="EMBL/GenBank/DDBJ databases">
        <authorList>
            <person name="Amaro Gonzalez C."/>
        </authorList>
    </citation>
    <scope>NUCLEOTIDE SEQUENCE</scope>
</reference>
<reference evidence="1" key="2">
    <citation type="journal article" date="2015" name="Fish Shellfish Immunol.">
        <title>Early steps in the European eel (Anguilla anguilla)-Vibrio vulnificus interaction in the gills: Role of the RtxA13 toxin.</title>
        <authorList>
            <person name="Callol A."/>
            <person name="Pajuelo D."/>
            <person name="Ebbesson L."/>
            <person name="Teles M."/>
            <person name="MacKenzie S."/>
            <person name="Amaro C."/>
        </authorList>
    </citation>
    <scope>NUCLEOTIDE SEQUENCE</scope>
</reference>
<dbReference type="EMBL" id="GBXM01079811">
    <property type="protein sequence ID" value="JAH28766.1"/>
    <property type="molecule type" value="Transcribed_RNA"/>
</dbReference>
<name>A0A0E9RI04_ANGAN</name>
<proteinExistence type="predicted"/>
<accession>A0A0E9RI04</accession>
<dbReference type="AlphaFoldDB" id="A0A0E9RI04"/>
<sequence>MQSNISFSQHGDRTQKYQSAFCGDCRSESRRCYPSCFSGSLRFFTNQARARPTRDARISDPGEICD</sequence>
<organism evidence="1">
    <name type="scientific">Anguilla anguilla</name>
    <name type="common">European freshwater eel</name>
    <name type="synonym">Muraena anguilla</name>
    <dbReference type="NCBI Taxonomy" id="7936"/>
    <lineage>
        <taxon>Eukaryota</taxon>
        <taxon>Metazoa</taxon>
        <taxon>Chordata</taxon>
        <taxon>Craniata</taxon>
        <taxon>Vertebrata</taxon>
        <taxon>Euteleostomi</taxon>
        <taxon>Actinopterygii</taxon>
        <taxon>Neopterygii</taxon>
        <taxon>Teleostei</taxon>
        <taxon>Anguilliformes</taxon>
        <taxon>Anguillidae</taxon>
        <taxon>Anguilla</taxon>
    </lineage>
</organism>